<reference evidence="9 10" key="1">
    <citation type="journal article" date="2014" name="Genome Announc.">
        <title>Draft Genome Sequence of the Carrageenan-Degrading Bacterium Cellulophaga sp. Strain KL-A, Isolated from Decaying Marine Algae.</title>
        <authorList>
            <person name="Shan D."/>
            <person name="Ying J."/>
            <person name="Li X."/>
            <person name="Gao Z."/>
            <person name="Wei G."/>
            <person name="Shao Z."/>
        </authorList>
    </citation>
    <scope>NUCLEOTIDE SEQUENCE [LARGE SCALE GENOMIC DNA]</scope>
    <source>
        <strain evidence="9 10">KL-A</strain>
    </source>
</reference>
<comment type="subcellular location">
    <subcellularLocation>
        <location evidence="1">Membrane</location>
        <topology evidence="1">Multi-pass membrane protein</topology>
    </subcellularLocation>
</comment>
<dbReference type="PROSITE" id="PS00077">
    <property type="entry name" value="COX1_CUB"/>
    <property type="match status" value="1"/>
</dbReference>
<feature type="transmembrane region" description="Helical" evidence="7">
    <location>
        <begin position="283"/>
        <end position="303"/>
    </location>
</feature>
<dbReference type="PRINTS" id="PR01165">
    <property type="entry name" value="CYCOXIDASEI"/>
</dbReference>
<organism evidence="9 10">
    <name type="scientific">Cellulophaga geojensis KL-A</name>
    <dbReference type="NCBI Taxonomy" id="1328323"/>
    <lineage>
        <taxon>Bacteria</taxon>
        <taxon>Pseudomonadati</taxon>
        <taxon>Bacteroidota</taxon>
        <taxon>Flavobacteriia</taxon>
        <taxon>Flavobacteriales</taxon>
        <taxon>Flavobacteriaceae</taxon>
        <taxon>Cellulophaga</taxon>
    </lineage>
</organism>
<evidence type="ECO:0000313" key="10">
    <source>
        <dbReference type="Proteomes" id="UP000019275"/>
    </source>
</evidence>
<keyword evidence="6" id="KW-0249">Electron transport</keyword>
<accession>A0ABN0RTM7</accession>
<dbReference type="PANTHER" id="PTHR10422:SF18">
    <property type="entry name" value="CYTOCHROME C OXIDASE SUBUNIT 1"/>
    <property type="match status" value="1"/>
</dbReference>
<feature type="transmembrane region" description="Helical" evidence="7">
    <location>
        <begin position="424"/>
        <end position="450"/>
    </location>
</feature>
<feature type="transmembrane region" description="Helical" evidence="7">
    <location>
        <begin position="192"/>
        <end position="217"/>
    </location>
</feature>
<keyword evidence="2 6" id="KW-0679">Respiratory chain</keyword>
<proteinExistence type="inferred from homology"/>
<feature type="transmembrane region" description="Helical" evidence="7">
    <location>
        <begin position="386"/>
        <end position="412"/>
    </location>
</feature>
<evidence type="ECO:0000256" key="1">
    <source>
        <dbReference type="ARBA" id="ARBA00004141"/>
    </source>
</evidence>
<dbReference type="Proteomes" id="UP000019275">
    <property type="component" value="Unassembled WGS sequence"/>
</dbReference>
<evidence type="ECO:0000256" key="3">
    <source>
        <dbReference type="ARBA" id="ARBA00022692"/>
    </source>
</evidence>
<keyword evidence="5 7" id="KW-0472">Membrane</keyword>
<feature type="transmembrane region" description="Helical" evidence="7">
    <location>
        <begin position="7"/>
        <end position="28"/>
    </location>
</feature>
<evidence type="ECO:0000259" key="8">
    <source>
        <dbReference type="PROSITE" id="PS50855"/>
    </source>
</evidence>
<dbReference type="InterPro" id="IPR000883">
    <property type="entry name" value="Cyt_C_Oxase_1"/>
</dbReference>
<evidence type="ECO:0000256" key="5">
    <source>
        <dbReference type="ARBA" id="ARBA00023136"/>
    </source>
</evidence>
<feature type="transmembrane region" description="Helical" evidence="7">
    <location>
        <begin position="97"/>
        <end position="120"/>
    </location>
</feature>
<evidence type="ECO:0000256" key="4">
    <source>
        <dbReference type="ARBA" id="ARBA00022989"/>
    </source>
</evidence>
<feature type="domain" description="Cytochrome oxidase subunit I profile" evidence="8">
    <location>
        <begin position="1"/>
        <end position="543"/>
    </location>
</feature>
<keyword evidence="4 7" id="KW-1133">Transmembrane helix</keyword>
<dbReference type="InterPro" id="IPR036927">
    <property type="entry name" value="Cyt_c_oxase-like_su1_sf"/>
</dbReference>
<dbReference type="SUPFAM" id="SSF81442">
    <property type="entry name" value="Cytochrome c oxidase subunit I-like"/>
    <property type="match status" value="1"/>
</dbReference>
<evidence type="ECO:0000256" key="2">
    <source>
        <dbReference type="ARBA" id="ARBA00022660"/>
    </source>
</evidence>
<feature type="transmembrane region" description="Helical" evidence="7">
    <location>
        <begin position="250"/>
        <end position="271"/>
    </location>
</feature>
<comment type="similarity">
    <text evidence="6">Belongs to the heme-copper respiratory oxidase family.</text>
</comment>
<dbReference type="EMBL" id="ARZX01000001">
    <property type="protein sequence ID" value="EWH15269.1"/>
    <property type="molecule type" value="Genomic_DNA"/>
</dbReference>
<sequence length="571" mass="63051">MIAKQYLITGLIMGFIGIAMSLLFRMQLAWPGESFPLFEAVLGKWAPGGVMDADVYLALVTMHGTIMVFFVLTAGLSGTFSNLLIPLQIGARDMASGLLNMISYWLFFTSAVIMVCSLFVESGPAAAGWTIYPPLSALPMAQSGSGAGMTLWLVSMAIFIASSLLGSLNYIVTVINLRTKGMSMTRLPLTTWALFVTAIIGVVSFPVLFSAALLLIMDRSFGTSFFLSDIFIQGEVLHYQGGSPVLYEHLFWFLGHPEVYIVILPAMGIVSDVMATNARKPIFGYRAMIMSIIAIAFLSTIVWGHHMFISGMNPFLGSVFTFTTLLIAIPSAVKAFNWITTIWKGNLQMNVAMLFSIGFVSTFITGGLTGIILGDSTLDINVHDTYFVVAHFHLVMGISALYGLLAGVYHWFPKMFGRMMNKNLGYVHFWITAICAYGVFFPMHFVGMAGVPRRYYENTAFPMFDELTDVNILITVFALIAGATQLVFVGNFIYSIFYGKKAEQNPWNATTLEWTTPVEHIHGNWPGAIPEVHRWAYDYSKTNENGDYVLPGQDFVPQIVPLQAGEEELTH</sequence>
<keyword evidence="3 6" id="KW-0812">Transmembrane</keyword>
<evidence type="ECO:0000256" key="6">
    <source>
        <dbReference type="RuleBase" id="RU000370"/>
    </source>
</evidence>
<keyword evidence="6" id="KW-0349">Heme</keyword>
<name>A0ABN0RTM7_9FLAO</name>
<dbReference type="PROSITE" id="PS50855">
    <property type="entry name" value="COX1"/>
    <property type="match status" value="1"/>
</dbReference>
<protein>
    <submittedName>
        <fullName evidence="9">Cytochrome c oxidase subunit I</fullName>
    </submittedName>
</protein>
<dbReference type="Gene3D" id="1.20.210.10">
    <property type="entry name" value="Cytochrome c oxidase-like, subunit I domain"/>
    <property type="match status" value="1"/>
</dbReference>
<keyword evidence="10" id="KW-1185">Reference proteome</keyword>
<keyword evidence="6" id="KW-0479">Metal-binding</keyword>
<keyword evidence="6" id="KW-0813">Transport</keyword>
<gene>
    <name evidence="9" type="ORF">KLA_01880</name>
</gene>
<feature type="transmembrane region" description="Helical" evidence="7">
    <location>
        <begin position="149"/>
        <end position="172"/>
    </location>
</feature>
<evidence type="ECO:0000313" key="9">
    <source>
        <dbReference type="EMBL" id="EWH15269.1"/>
    </source>
</evidence>
<feature type="transmembrane region" description="Helical" evidence="7">
    <location>
        <begin position="55"/>
        <end position="85"/>
    </location>
</feature>
<feature type="transmembrane region" description="Helical" evidence="7">
    <location>
        <begin position="315"/>
        <end position="339"/>
    </location>
</feature>
<comment type="caution">
    <text evidence="9">The sequence shown here is derived from an EMBL/GenBank/DDBJ whole genome shotgun (WGS) entry which is preliminary data.</text>
</comment>
<dbReference type="PANTHER" id="PTHR10422">
    <property type="entry name" value="CYTOCHROME C OXIDASE SUBUNIT 1"/>
    <property type="match status" value="1"/>
</dbReference>
<feature type="transmembrane region" description="Helical" evidence="7">
    <location>
        <begin position="351"/>
        <end position="374"/>
    </location>
</feature>
<dbReference type="Pfam" id="PF00115">
    <property type="entry name" value="COX1"/>
    <property type="match status" value="1"/>
</dbReference>
<feature type="transmembrane region" description="Helical" evidence="7">
    <location>
        <begin position="470"/>
        <end position="494"/>
    </location>
</feature>
<dbReference type="InterPro" id="IPR023615">
    <property type="entry name" value="Cyt_c_Oxase_su1_BS"/>
</dbReference>
<evidence type="ECO:0000256" key="7">
    <source>
        <dbReference type="SAM" id="Phobius"/>
    </source>
</evidence>
<dbReference type="InterPro" id="IPR023616">
    <property type="entry name" value="Cyt_c_oxase-like_su1_dom"/>
</dbReference>
<keyword evidence="6" id="KW-0408">Iron</keyword>